<feature type="region of interest" description="Disordered" evidence="9">
    <location>
        <begin position="405"/>
        <end position="464"/>
    </location>
</feature>
<sequence>HTFCYGSERNYLNRVIGLLRNTSKNELINPPNYAGQPTNGIIDVKQFGAKGNGFTDDSQAFQAAWQATCKVRGGVMLVPSGTFLLQPITFYGNNCQGNFTWQVNGEIVAPPNISGWKGIGVQWILFSGFSNGITIRGNGVIDGRGNAWWGKSGNAPHAIRIAKSNKVTVTGIKIQNSPRMHIFFEECQQVTIFGLTIASPQESPNTDGIHITHSQHVEIYNSTIGCGDDCVSIQTESSDVRIHNVHCQPGHGYSIGGLGPNNQEAHVTNVHVYDSSVADALTGVRIKTWPGGSGYANNITFSHITMTNVKTPIVIDQDYCNGKKGCVVSSKNAVAISGVTFENIIGTYSYQSVSLVCSQYQPCKNILMGTINLTPSRGSGIQQGVRGLPICQNAYGRVLTDTTPSLKNCLNPPKAKKGKKPENEKQTGKTKQQSSPKKSADKSKTNQTSKPKSSVKEQVKSRPKKQINYNYNAWYGNESHYVQPAYSPYYAAPHYPPYYSAYPAHQPMHAYPAYHASYPAYEPYHHHNDYQHNMPANYDENEVAHAPAKTLKPKKPKTSTSWVVKGDTNPPGPSQ</sequence>
<evidence type="ECO:0000256" key="7">
    <source>
        <dbReference type="ARBA" id="ARBA00023316"/>
    </source>
</evidence>
<comment type="subcellular location">
    <subcellularLocation>
        <location evidence="1">Secreted</location>
        <location evidence="1">Cell wall</location>
    </subcellularLocation>
</comment>
<dbReference type="Proteomes" id="UP001291926">
    <property type="component" value="Unassembled WGS sequence"/>
</dbReference>
<evidence type="ECO:0008006" key="12">
    <source>
        <dbReference type="Google" id="ProtNLM"/>
    </source>
</evidence>
<feature type="region of interest" description="Disordered" evidence="9">
    <location>
        <begin position="547"/>
        <end position="575"/>
    </location>
</feature>
<keyword evidence="7" id="KW-0961">Cell wall biogenesis/degradation</keyword>
<name>A0ABR0CJS9_9LAMI</name>
<dbReference type="InterPro" id="IPR006626">
    <property type="entry name" value="PbH1"/>
</dbReference>
<gene>
    <name evidence="10" type="ORF">RD792_016599</name>
</gene>
<evidence type="ECO:0000256" key="1">
    <source>
        <dbReference type="ARBA" id="ARBA00004191"/>
    </source>
</evidence>
<dbReference type="Gene3D" id="2.160.20.10">
    <property type="entry name" value="Single-stranded right-handed beta-helix, Pectin lyase-like"/>
    <property type="match status" value="1"/>
</dbReference>
<keyword evidence="6 8" id="KW-0326">Glycosidase</keyword>
<evidence type="ECO:0000256" key="2">
    <source>
        <dbReference type="ARBA" id="ARBA00008834"/>
    </source>
</evidence>
<evidence type="ECO:0000256" key="8">
    <source>
        <dbReference type="RuleBase" id="RU361169"/>
    </source>
</evidence>
<keyword evidence="3" id="KW-0134">Cell wall</keyword>
<dbReference type="SMART" id="SM00710">
    <property type="entry name" value="PbH1"/>
    <property type="match status" value="6"/>
</dbReference>
<evidence type="ECO:0000256" key="6">
    <source>
        <dbReference type="ARBA" id="ARBA00023295"/>
    </source>
</evidence>
<proteinExistence type="inferred from homology"/>
<evidence type="ECO:0000256" key="3">
    <source>
        <dbReference type="ARBA" id="ARBA00022512"/>
    </source>
</evidence>
<evidence type="ECO:0000256" key="4">
    <source>
        <dbReference type="ARBA" id="ARBA00022525"/>
    </source>
</evidence>
<keyword evidence="5 8" id="KW-0378">Hydrolase</keyword>
<organism evidence="10 11">
    <name type="scientific">Penstemon davidsonii</name>
    <dbReference type="NCBI Taxonomy" id="160366"/>
    <lineage>
        <taxon>Eukaryota</taxon>
        <taxon>Viridiplantae</taxon>
        <taxon>Streptophyta</taxon>
        <taxon>Embryophyta</taxon>
        <taxon>Tracheophyta</taxon>
        <taxon>Spermatophyta</taxon>
        <taxon>Magnoliopsida</taxon>
        <taxon>eudicotyledons</taxon>
        <taxon>Gunneridae</taxon>
        <taxon>Pentapetalae</taxon>
        <taxon>asterids</taxon>
        <taxon>lamiids</taxon>
        <taxon>Lamiales</taxon>
        <taxon>Plantaginaceae</taxon>
        <taxon>Cheloneae</taxon>
        <taxon>Penstemon</taxon>
    </lineage>
</organism>
<evidence type="ECO:0000313" key="10">
    <source>
        <dbReference type="EMBL" id="KAK4477378.1"/>
    </source>
</evidence>
<comment type="caution">
    <text evidence="10">The sequence shown here is derived from an EMBL/GenBank/DDBJ whole genome shotgun (WGS) entry which is preliminary data.</text>
</comment>
<dbReference type="Pfam" id="PF00295">
    <property type="entry name" value="Glyco_hydro_28"/>
    <property type="match status" value="1"/>
</dbReference>
<dbReference type="InterPro" id="IPR000743">
    <property type="entry name" value="Glyco_hydro_28"/>
</dbReference>
<keyword evidence="11" id="KW-1185">Reference proteome</keyword>
<comment type="similarity">
    <text evidence="2 8">Belongs to the glycosyl hydrolase 28 family.</text>
</comment>
<feature type="non-terminal residue" evidence="10">
    <location>
        <position position="1"/>
    </location>
</feature>
<protein>
    <recommendedName>
        <fullName evidence="12">Polygalacturonase</fullName>
    </recommendedName>
</protein>
<evidence type="ECO:0000313" key="11">
    <source>
        <dbReference type="Proteomes" id="UP001291926"/>
    </source>
</evidence>
<dbReference type="PANTHER" id="PTHR31375">
    <property type="match status" value="1"/>
</dbReference>
<dbReference type="EMBL" id="JAYDYQ010002688">
    <property type="protein sequence ID" value="KAK4477378.1"/>
    <property type="molecule type" value="Genomic_DNA"/>
</dbReference>
<dbReference type="InterPro" id="IPR011050">
    <property type="entry name" value="Pectin_lyase_fold/virulence"/>
</dbReference>
<reference evidence="10 11" key="1">
    <citation type="journal article" date="2023" name="bioRxiv">
        <title>Genome report: Whole genome sequence and annotation of Penstemon davidsonii.</title>
        <authorList>
            <person name="Ostevik K.L."/>
            <person name="Alabady M."/>
            <person name="Zhang M."/>
            <person name="Rausher M.D."/>
        </authorList>
    </citation>
    <scope>NUCLEOTIDE SEQUENCE [LARGE SCALE GENOMIC DNA]</scope>
    <source>
        <strain evidence="10">DNT005</strain>
        <tissue evidence="10">Whole leaf</tissue>
    </source>
</reference>
<evidence type="ECO:0000256" key="9">
    <source>
        <dbReference type="SAM" id="MobiDB-lite"/>
    </source>
</evidence>
<dbReference type="InterPro" id="IPR012334">
    <property type="entry name" value="Pectin_lyas_fold"/>
</dbReference>
<accession>A0ABR0CJS9</accession>
<dbReference type="SUPFAM" id="SSF51126">
    <property type="entry name" value="Pectin lyase-like"/>
    <property type="match status" value="1"/>
</dbReference>
<keyword evidence="4" id="KW-0964">Secreted</keyword>
<evidence type="ECO:0000256" key="5">
    <source>
        <dbReference type="ARBA" id="ARBA00022801"/>
    </source>
</evidence>